<dbReference type="InterPro" id="IPR029058">
    <property type="entry name" value="AB_hydrolase_fold"/>
</dbReference>
<dbReference type="Gene3D" id="3.40.50.1820">
    <property type="entry name" value="alpha/beta hydrolase"/>
    <property type="match status" value="1"/>
</dbReference>
<sequence length="64" mass="7140">KAFVATAEYDPLRDQGEAYAKKLKDASVPVFAKRLDGVTHGFLETDSKAADETYELISEFLDEK</sequence>
<dbReference type="Pfam" id="PF07859">
    <property type="entry name" value="Abhydrolase_3"/>
    <property type="match status" value="1"/>
</dbReference>
<organism evidence="2 3">
    <name type="scientific">Listeria floridensis FSL S10-1187</name>
    <dbReference type="NCBI Taxonomy" id="1265817"/>
    <lineage>
        <taxon>Bacteria</taxon>
        <taxon>Bacillati</taxon>
        <taxon>Bacillota</taxon>
        <taxon>Bacilli</taxon>
        <taxon>Bacillales</taxon>
        <taxon>Listeriaceae</taxon>
        <taxon>Listeria</taxon>
    </lineage>
</organism>
<reference evidence="2 3" key="1">
    <citation type="journal article" date="2014" name="Int. J. Syst. Evol. Microbiol.">
        <title>Listeria floridensis sp. nov., Listeria aquatica sp. nov., Listeria cornellensis sp. nov., Listeria riparia sp. nov. and Listeria grandensis sp. nov., from agricultural and natural environments.</title>
        <authorList>
            <person name="den Bakker H.C."/>
            <person name="Warchocki S."/>
            <person name="Wright E.M."/>
            <person name="Allred A.F."/>
            <person name="Ahlstrom C."/>
            <person name="Manuel C.S."/>
            <person name="Stasiewicz M.J."/>
            <person name="Burrell A."/>
            <person name="Roof S."/>
            <person name="Strawn L."/>
            <person name="Fortes E.D."/>
            <person name="Nightingale K.K."/>
            <person name="Kephart D."/>
            <person name="Wiedmann M."/>
        </authorList>
    </citation>
    <scope>NUCLEOTIDE SEQUENCE [LARGE SCALE GENOMIC DNA]</scope>
    <source>
        <strain evidence="2 3">FSL S10-1187</strain>
    </source>
</reference>
<proteinExistence type="predicted"/>
<feature type="domain" description="Alpha/beta hydrolase fold-3" evidence="1">
    <location>
        <begin position="1"/>
        <end position="43"/>
    </location>
</feature>
<gene>
    <name evidence="2" type="ORF">MFLO_10373</name>
</gene>
<evidence type="ECO:0000259" key="1">
    <source>
        <dbReference type="Pfam" id="PF07859"/>
    </source>
</evidence>
<dbReference type="Proteomes" id="UP000019249">
    <property type="component" value="Unassembled WGS sequence"/>
</dbReference>
<dbReference type="SUPFAM" id="SSF53474">
    <property type="entry name" value="alpha/beta-Hydrolases"/>
    <property type="match status" value="1"/>
</dbReference>
<keyword evidence="3" id="KW-1185">Reference proteome</keyword>
<evidence type="ECO:0000313" key="2">
    <source>
        <dbReference type="EMBL" id="EUJ30659.1"/>
    </source>
</evidence>
<evidence type="ECO:0000313" key="3">
    <source>
        <dbReference type="Proteomes" id="UP000019249"/>
    </source>
</evidence>
<name>A0ABN0RE28_9LIST</name>
<dbReference type="EMBL" id="AODF01000022">
    <property type="protein sequence ID" value="EUJ30659.1"/>
    <property type="molecule type" value="Genomic_DNA"/>
</dbReference>
<dbReference type="InterPro" id="IPR013094">
    <property type="entry name" value="AB_hydrolase_3"/>
</dbReference>
<protein>
    <submittedName>
        <fullName evidence="2">Lipase, C-terminal part</fullName>
    </submittedName>
</protein>
<feature type="non-terminal residue" evidence="2">
    <location>
        <position position="1"/>
    </location>
</feature>
<comment type="caution">
    <text evidence="2">The sequence shown here is derived from an EMBL/GenBank/DDBJ whole genome shotgun (WGS) entry which is preliminary data.</text>
</comment>
<dbReference type="RefSeq" id="WP_036097639.1">
    <property type="nucleotide sequence ID" value="NZ_AODF01000022.1"/>
</dbReference>
<accession>A0ABN0RE28</accession>